<keyword evidence="1" id="KW-0808">Transferase</keyword>
<protein>
    <submittedName>
        <fullName evidence="13">Unannotated protein</fullName>
    </submittedName>
</protein>
<organism evidence="13">
    <name type="scientific">freshwater metagenome</name>
    <dbReference type="NCBI Taxonomy" id="449393"/>
    <lineage>
        <taxon>unclassified sequences</taxon>
        <taxon>metagenomes</taxon>
        <taxon>ecological metagenomes</taxon>
    </lineage>
</organism>
<dbReference type="Pfam" id="PF01367">
    <property type="entry name" value="5_3_exonuc"/>
    <property type="match status" value="1"/>
</dbReference>
<dbReference type="InterPro" id="IPR036397">
    <property type="entry name" value="RNaseH_sf"/>
</dbReference>
<feature type="domain" description="DNA-directed DNA polymerase family A palm" evidence="12">
    <location>
        <begin position="651"/>
        <end position="858"/>
    </location>
</feature>
<dbReference type="Pfam" id="PF00476">
    <property type="entry name" value="DNA_pol_A"/>
    <property type="match status" value="1"/>
</dbReference>
<dbReference type="PRINTS" id="PR00868">
    <property type="entry name" value="DNAPOLI"/>
</dbReference>
<evidence type="ECO:0000256" key="4">
    <source>
        <dbReference type="ARBA" id="ARBA00022722"/>
    </source>
</evidence>
<evidence type="ECO:0000313" key="13">
    <source>
        <dbReference type="EMBL" id="CAB5064515.1"/>
    </source>
</evidence>
<evidence type="ECO:0000256" key="9">
    <source>
        <dbReference type="ARBA" id="ARBA00023125"/>
    </source>
</evidence>
<dbReference type="Gene3D" id="1.10.150.20">
    <property type="entry name" value="5' to 3' exonuclease, C-terminal subdomain"/>
    <property type="match status" value="2"/>
</dbReference>
<keyword evidence="6" id="KW-0378">Hydrolase</keyword>
<evidence type="ECO:0000256" key="5">
    <source>
        <dbReference type="ARBA" id="ARBA00022763"/>
    </source>
</evidence>
<feature type="domain" description="5'-3' exonuclease" evidence="11">
    <location>
        <begin position="16"/>
        <end position="276"/>
    </location>
</feature>
<dbReference type="FunFam" id="1.10.150.20:FF:000003">
    <property type="entry name" value="DNA polymerase I"/>
    <property type="match status" value="1"/>
</dbReference>
<name>A0A6J7UF40_9ZZZZ</name>
<evidence type="ECO:0000256" key="3">
    <source>
        <dbReference type="ARBA" id="ARBA00022705"/>
    </source>
</evidence>
<dbReference type="SUPFAM" id="SSF47807">
    <property type="entry name" value="5' to 3' exonuclease, C-terminal subdomain"/>
    <property type="match status" value="1"/>
</dbReference>
<evidence type="ECO:0000256" key="7">
    <source>
        <dbReference type="ARBA" id="ARBA00022839"/>
    </source>
</evidence>
<keyword evidence="10" id="KW-0234">DNA repair</keyword>
<dbReference type="SMART" id="SM00482">
    <property type="entry name" value="POLAc"/>
    <property type="match status" value="1"/>
</dbReference>
<dbReference type="Gene3D" id="1.20.1060.10">
    <property type="entry name" value="Taq DNA Polymerase, Chain T, domain 4"/>
    <property type="match status" value="1"/>
</dbReference>
<dbReference type="InterPro" id="IPR020045">
    <property type="entry name" value="DNA_polI_H3TH"/>
</dbReference>
<dbReference type="GO" id="GO:0006261">
    <property type="term" value="P:DNA-templated DNA replication"/>
    <property type="evidence" value="ECO:0007669"/>
    <property type="project" value="InterPro"/>
</dbReference>
<dbReference type="NCBIfam" id="NF004397">
    <property type="entry name" value="PRK05755.1"/>
    <property type="match status" value="1"/>
</dbReference>
<keyword evidence="3" id="KW-0235">DNA replication</keyword>
<evidence type="ECO:0000259" key="11">
    <source>
        <dbReference type="SMART" id="SM00475"/>
    </source>
</evidence>
<dbReference type="InterPro" id="IPR002298">
    <property type="entry name" value="DNA_polymerase_A"/>
</dbReference>
<dbReference type="FunFam" id="3.40.50.1010:FF:000001">
    <property type="entry name" value="DNA polymerase I"/>
    <property type="match status" value="1"/>
</dbReference>
<dbReference type="GO" id="GO:0003677">
    <property type="term" value="F:DNA binding"/>
    <property type="evidence" value="ECO:0007669"/>
    <property type="project" value="UniProtKB-KW"/>
</dbReference>
<dbReference type="Pfam" id="PF02739">
    <property type="entry name" value="5_3_exonuc_N"/>
    <property type="match status" value="1"/>
</dbReference>
<keyword evidence="2" id="KW-0548">Nucleotidyltransferase</keyword>
<dbReference type="EMBL" id="CAFBQS010000120">
    <property type="protein sequence ID" value="CAB5064515.1"/>
    <property type="molecule type" value="Genomic_DNA"/>
</dbReference>
<accession>A0A6J7UF40</accession>
<evidence type="ECO:0000256" key="2">
    <source>
        <dbReference type="ARBA" id="ARBA00022695"/>
    </source>
</evidence>
<keyword evidence="8" id="KW-0239">DNA-directed DNA polymerase</keyword>
<sequence>MGKSNSPNSSNSSGERRLLLLDGHSMAYRAFHALPVENFKTSTGFPTNAAYGFTTMLLNLLRDIEPTHIAVAFDVSRKTFRSERFPEYKANRAKTPDEFRSQMPEIFAVVDALGIKRIQKEGFEADDLIATLATNAVAKKFEVEICSGDRDTFQLVTDQITVLYPKKGVSELARMTPDAVFEKYGLTPKQYPDFAALRGDPSDNLPSLAGVGEKTATKWIAEYGSLEVLLKKSNEISGKVGESLRAGIEQVKLNHELTHLIRDVDVELEIEDLEVATKDFKELRKIFDRLEFRALKDRINKMDNSSESMIPSVTKSSKSQVDIKIKTIESLKDLKLIDESQLCAVSYVLQGERQFEILISQGAEKNFLLRHEMAANWLQSEKCKKIFFDLKPLAIRAVDGISGECVDLALLAYLINPGARTPELSEVVGVLLGREIAGQSSENEEELPMELDFDAPNQEIDKTALQMQAQAILELYPLLVQRADQAKATKLASELEVPTAIALANMERIGIAVDIKEIARLETFFAKASLEAAKEAHKIVGHEFNLSSPKQLQEVLFDELQLPKSKKIKTGYTTDAEALQHLQEITKHPVIDQILRSRDVLKLKSVVEGLSRATAADGRIHTTFQQMVTATGRLSSTEPNLQNIPIRSEEGRLIRSCFIAGKGFEELMTADYSQIEMRIMAHLSKDEALLAALTSGEDLHTTVGAQVFGIKASEVTSEMRRTIKAMSYGLAYGLSAFGLSQQLGISPVAAQELMNTYFERFGGIRDYLADVVIEARKVGYTETILGRRRYLPDLQSDVKTRRDIAERMALNAPIQGSAADIMKLAMLKVGNAISAANLKSRILLQVHDELVLEVAKGEAKLLSEIVRTQMGDAFALNAPLAVNIGLGANWELAAH</sequence>
<dbReference type="InterPro" id="IPR043502">
    <property type="entry name" value="DNA/RNA_pol_sf"/>
</dbReference>
<dbReference type="Gene3D" id="3.30.420.10">
    <property type="entry name" value="Ribonuclease H-like superfamily/Ribonuclease H"/>
    <property type="match status" value="1"/>
</dbReference>
<dbReference type="FunFam" id="1.10.150.20:FF:000002">
    <property type="entry name" value="DNA polymerase I"/>
    <property type="match status" value="1"/>
</dbReference>
<dbReference type="SUPFAM" id="SSF53098">
    <property type="entry name" value="Ribonuclease H-like"/>
    <property type="match status" value="1"/>
</dbReference>
<dbReference type="PANTHER" id="PTHR10133:SF27">
    <property type="entry name" value="DNA POLYMERASE NU"/>
    <property type="match status" value="1"/>
</dbReference>
<keyword evidence="5" id="KW-0227">DNA damage</keyword>
<dbReference type="SUPFAM" id="SSF56672">
    <property type="entry name" value="DNA/RNA polymerases"/>
    <property type="match status" value="1"/>
</dbReference>
<dbReference type="InterPro" id="IPR008918">
    <property type="entry name" value="HhH2"/>
</dbReference>
<dbReference type="SMART" id="SM00279">
    <property type="entry name" value="HhH2"/>
    <property type="match status" value="1"/>
</dbReference>
<keyword evidence="4" id="KW-0540">Nuclease</keyword>
<evidence type="ECO:0000256" key="10">
    <source>
        <dbReference type="ARBA" id="ARBA00023204"/>
    </source>
</evidence>
<dbReference type="InterPro" id="IPR002421">
    <property type="entry name" value="5-3_exonuclease"/>
</dbReference>
<gene>
    <name evidence="13" type="ORF">UFOPK4366_00679</name>
</gene>
<dbReference type="SUPFAM" id="SSF88723">
    <property type="entry name" value="PIN domain-like"/>
    <property type="match status" value="1"/>
</dbReference>
<dbReference type="PANTHER" id="PTHR10133">
    <property type="entry name" value="DNA POLYMERASE I"/>
    <property type="match status" value="1"/>
</dbReference>
<dbReference type="Gene3D" id="3.30.70.370">
    <property type="match status" value="1"/>
</dbReference>
<proteinExistence type="predicted"/>
<dbReference type="InterPro" id="IPR036279">
    <property type="entry name" value="5-3_exonuclease_C_sf"/>
</dbReference>
<dbReference type="InterPro" id="IPR012337">
    <property type="entry name" value="RNaseH-like_sf"/>
</dbReference>
<dbReference type="GO" id="GO:0006302">
    <property type="term" value="P:double-strand break repair"/>
    <property type="evidence" value="ECO:0007669"/>
    <property type="project" value="TreeGrafter"/>
</dbReference>
<keyword evidence="9" id="KW-0238">DNA-binding</keyword>
<keyword evidence="7" id="KW-0269">Exonuclease</keyword>
<dbReference type="InterPro" id="IPR001098">
    <property type="entry name" value="DNA-dir_DNA_pol_A_palm_dom"/>
</dbReference>
<evidence type="ECO:0000256" key="1">
    <source>
        <dbReference type="ARBA" id="ARBA00022679"/>
    </source>
</evidence>
<dbReference type="InterPro" id="IPR018320">
    <property type="entry name" value="DNA_polymerase_1"/>
</dbReference>
<reference evidence="13" key="1">
    <citation type="submission" date="2020-05" db="EMBL/GenBank/DDBJ databases">
        <authorList>
            <person name="Chiriac C."/>
            <person name="Salcher M."/>
            <person name="Ghai R."/>
            <person name="Kavagutti S V."/>
        </authorList>
    </citation>
    <scope>NUCLEOTIDE SEQUENCE</scope>
</reference>
<dbReference type="CDD" id="cd09898">
    <property type="entry name" value="H3TH_53EXO"/>
    <property type="match status" value="1"/>
</dbReference>
<dbReference type="InterPro" id="IPR029060">
    <property type="entry name" value="PIN-like_dom_sf"/>
</dbReference>
<dbReference type="GO" id="GO:0008409">
    <property type="term" value="F:5'-3' exonuclease activity"/>
    <property type="evidence" value="ECO:0007669"/>
    <property type="project" value="InterPro"/>
</dbReference>
<evidence type="ECO:0000256" key="8">
    <source>
        <dbReference type="ARBA" id="ARBA00022932"/>
    </source>
</evidence>
<dbReference type="InterPro" id="IPR020046">
    <property type="entry name" value="5-3_exonucl_a-hlix_arch_N"/>
</dbReference>
<dbReference type="AlphaFoldDB" id="A0A6J7UF40"/>
<dbReference type="Gene3D" id="3.40.50.1010">
    <property type="entry name" value="5'-nuclease"/>
    <property type="match status" value="1"/>
</dbReference>
<dbReference type="SMART" id="SM00475">
    <property type="entry name" value="53EXOc"/>
    <property type="match status" value="1"/>
</dbReference>
<dbReference type="NCBIfam" id="TIGR00593">
    <property type="entry name" value="pola"/>
    <property type="match status" value="1"/>
</dbReference>
<dbReference type="CDD" id="cd08637">
    <property type="entry name" value="DNA_pol_A_pol_I_C"/>
    <property type="match status" value="1"/>
</dbReference>
<dbReference type="GO" id="GO:0003887">
    <property type="term" value="F:DNA-directed DNA polymerase activity"/>
    <property type="evidence" value="ECO:0007669"/>
    <property type="project" value="UniProtKB-KW"/>
</dbReference>
<dbReference type="CDD" id="cd09859">
    <property type="entry name" value="PIN_53EXO"/>
    <property type="match status" value="1"/>
</dbReference>
<evidence type="ECO:0000259" key="12">
    <source>
        <dbReference type="SMART" id="SM00482"/>
    </source>
</evidence>
<evidence type="ECO:0000256" key="6">
    <source>
        <dbReference type="ARBA" id="ARBA00022801"/>
    </source>
</evidence>